<dbReference type="InterPro" id="IPR006598">
    <property type="entry name" value="CAP10"/>
</dbReference>
<keyword evidence="5" id="KW-1185">Reference proteome</keyword>
<evidence type="ECO:0000259" key="3">
    <source>
        <dbReference type="SMART" id="SM00672"/>
    </source>
</evidence>
<keyword evidence="2" id="KW-1133">Transmembrane helix</keyword>
<gene>
    <name evidence="4" type="ORF">HGRIS_014108</name>
</gene>
<protein>
    <recommendedName>
        <fullName evidence="3">Glycosyl transferase CAP10 domain-containing protein</fullName>
    </recommendedName>
</protein>
<dbReference type="SMART" id="SM00672">
    <property type="entry name" value="CAP10"/>
    <property type="match status" value="1"/>
</dbReference>
<dbReference type="EMBL" id="JASNQZ010000003">
    <property type="protein sequence ID" value="KAL0958787.1"/>
    <property type="molecule type" value="Genomic_DNA"/>
</dbReference>
<dbReference type="InterPro" id="IPR051091">
    <property type="entry name" value="O-Glucosyltr/Glycosyltrsf_90"/>
</dbReference>
<reference evidence="5" key="1">
    <citation type="submission" date="2024-06" db="EMBL/GenBank/DDBJ databases">
        <title>Multi-omics analyses provide insights into the biosynthesis of the anticancer antibiotic pleurotin in Hohenbuehelia grisea.</title>
        <authorList>
            <person name="Weaver J.A."/>
            <person name="Alberti F."/>
        </authorList>
    </citation>
    <scope>NUCLEOTIDE SEQUENCE [LARGE SCALE GENOMIC DNA]</scope>
    <source>
        <strain evidence="5">T-177</strain>
    </source>
</reference>
<evidence type="ECO:0000256" key="1">
    <source>
        <dbReference type="SAM" id="MobiDB-lite"/>
    </source>
</evidence>
<feature type="transmembrane region" description="Helical" evidence="2">
    <location>
        <begin position="7"/>
        <end position="26"/>
    </location>
</feature>
<evidence type="ECO:0000313" key="4">
    <source>
        <dbReference type="EMBL" id="KAL0958787.1"/>
    </source>
</evidence>
<dbReference type="Pfam" id="PF05686">
    <property type="entry name" value="Glyco_transf_90"/>
    <property type="match status" value="1"/>
</dbReference>
<keyword evidence="2" id="KW-0812">Transmembrane</keyword>
<organism evidence="4 5">
    <name type="scientific">Hohenbuehelia grisea</name>
    <dbReference type="NCBI Taxonomy" id="104357"/>
    <lineage>
        <taxon>Eukaryota</taxon>
        <taxon>Fungi</taxon>
        <taxon>Dikarya</taxon>
        <taxon>Basidiomycota</taxon>
        <taxon>Agaricomycotina</taxon>
        <taxon>Agaricomycetes</taxon>
        <taxon>Agaricomycetidae</taxon>
        <taxon>Agaricales</taxon>
        <taxon>Pleurotineae</taxon>
        <taxon>Pleurotaceae</taxon>
        <taxon>Hohenbuehelia</taxon>
    </lineage>
</organism>
<evidence type="ECO:0000256" key="2">
    <source>
        <dbReference type="SAM" id="Phobius"/>
    </source>
</evidence>
<name>A0ABR3JUJ9_9AGAR</name>
<feature type="region of interest" description="Disordered" evidence="1">
    <location>
        <begin position="282"/>
        <end position="305"/>
    </location>
</feature>
<dbReference type="PANTHER" id="PTHR12203">
    <property type="entry name" value="KDEL LYS-ASP-GLU-LEU CONTAINING - RELATED"/>
    <property type="match status" value="1"/>
</dbReference>
<evidence type="ECO:0000313" key="5">
    <source>
        <dbReference type="Proteomes" id="UP001556367"/>
    </source>
</evidence>
<dbReference type="PANTHER" id="PTHR12203:SF118">
    <property type="entry name" value="BETA-1,2-XYLOSYLTRANSFERASE 1"/>
    <property type="match status" value="1"/>
</dbReference>
<feature type="compositionally biased region" description="Polar residues" evidence="1">
    <location>
        <begin position="282"/>
        <end position="294"/>
    </location>
</feature>
<proteinExistence type="predicted"/>
<sequence length="622" mass="71356">MLVSGRLLKLVVVPVCIFAFFFAAHIKELLIFLLIGRDDYQSAPNPLLTLPTCIPGPGMVEQERILDPVPFKVAAPAQKPLEHHNFRDDGLLVVNPNAAHPIYDLISRAEARWNDKLKRASKTLGEAVMEYKRRYKRDPPRGFDDWWEYVTQNNVQLPDEYDQIYQDLEPFWGIEPEDLLKVQQELETKRDSYTLGKNATGPVEVVTYAFDEGRYNQLIKGSERILDLLEDIEAVLPPFRMTFSPHDGPNRLTDHGVKEATLQAAREKKYVRVKDLPKTNSIGWRSACSPSSPARQMKIDLDKPPPPPNVKSFIYDHALAMDPCIHPELLFQHGQFLSHNMGPGPQTTMIPEFSQCSTTVHHNIRIPTPYGWIDDLKPEDDPPFAEKIDERLLWRGSNTGIFHATKTRWRAAHRGRLVTLTNELNGTVQVLNPITGPKEPVGKPRHVRKARLNPALMDVAYAGEPIACSANICPQLRGLYEFRKHQTIREAGNYKYVIDVDGNGWSGRFKRLITSNALVFKATIYPEWFADRIQPWVHYVPVQVDLSDLHDSLLFFRGEFDGTGAHEDLAAKMADAGRKWSKTFWRREDLVAYFYRLILEFTRLMSTEREKMVFRIEEHEGE</sequence>
<feature type="domain" description="Glycosyl transferase CAP10" evidence="3">
    <location>
        <begin position="328"/>
        <end position="608"/>
    </location>
</feature>
<accession>A0ABR3JUJ9</accession>
<dbReference type="Proteomes" id="UP001556367">
    <property type="component" value="Unassembled WGS sequence"/>
</dbReference>
<keyword evidence="2" id="KW-0472">Membrane</keyword>
<comment type="caution">
    <text evidence="4">The sequence shown here is derived from an EMBL/GenBank/DDBJ whole genome shotgun (WGS) entry which is preliminary data.</text>
</comment>